<dbReference type="EMBL" id="JBJVNE010000007">
    <property type="protein sequence ID" value="MFM9647808.1"/>
    <property type="molecule type" value="Genomic_DNA"/>
</dbReference>
<organism evidence="2 3">
    <name type="scientific">Streptomyces galilaeus</name>
    <dbReference type="NCBI Taxonomy" id="33899"/>
    <lineage>
        <taxon>Bacteria</taxon>
        <taxon>Bacillati</taxon>
        <taxon>Actinomycetota</taxon>
        <taxon>Actinomycetes</taxon>
        <taxon>Kitasatosporales</taxon>
        <taxon>Streptomycetaceae</taxon>
        <taxon>Streptomyces</taxon>
    </lineage>
</organism>
<evidence type="ECO:0000256" key="1">
    <source>
        <dbReference type="SAM" id="MobiDB-lite"/>
    </source>
</evidence>
<sequence length="152" mass="16477">MSTPAPALASKDPSAPGPAATEPAPFNPHDFPADLRDAQRKAAELYAELRAYQKTLAWAREPHAGWPEEVERGKERRGRPETPGWTPEQAAKYDSLFEALRKATAAVQGHGHWKDCRDHGIDGADMVAVRQALKHAEGAVPALGRGDVEKVA</sequence>
<comment type="caution">
    <text evidence="2">The sequence shown here is derived from an EMBL/GenBank/DDBJ whole genome shotgun (WGS) entry which is preliminary data.</text>
</comment>
<gene>
    <name evidence="2" type="ORF">ACKI1S_16870</name>
</gene>
<proteinExistence type="predicted"/>
<dbReference type="RefSeq" id="WP_409097659.1">
    <property type="nucleotide sequence ID" value="NZ_JBJVNE010000007.1"/>
</dbReference>
<name>A0ABW9IH48_STRGJ</name>
<dbReference type="Proteomes" id="UP001631993">
    <property type="component" value="Unassembled WGS sequence"/>
</dbReference>
<feature type="region of interest" description="Disordered" evidence="1">
    <location>
        <begin position="67"/>
        <end position="89"/>
    </location>
</feature>
<protein>
    <submittedName>
        <fullName evidence="2">Uncharacterized protein</fullName>
    </submittedName>
</protein>
<feature type="region of interest" description="Disordered" evidence="1">
    <location>
        <begin position="1"/>
        <end position="33"/>
    </location>
</feature>
<feature type="compositionally biased region" description="Basic and acidic residues" evidence="1">
    <location>
        <begin position="69"/>
        <end position="80"/>
    </location>
</feature>
<evidence type="ECO:0000313" key="3">
    <source>
        <dbReference type="Proteomes" id="UP001631993"/>
    </source>
</evidence>
<reference evidence="2 3" key="1">
    <citation type="submission" date="2024-12" db="EMBL/GenBank/DDBJ databases">
        <title>Forecasting of Potato common scab and diversities of Pathogenic streptomyces spp. in china.</title>
        <authorList>
            <person name="Handique U."/>
            <person name="Wu J."/>
        </authorList>
    </citation>
    <scope>NUCLEOTIDE SEQUENCE [LARGE SCALE GENOMIC DNA]</scope>
    <source>
        <strain evidence="2 3">ZRIMU1585</strain>
    </source>
</reference>
<accession>A0ABW9IH48</accession>
<evidence type="ECO:0000313" key="2">
    <source>
        <dbReference type="EMBL" id="MFM9647808.1"/>
    </source>
</evidence>
<keyword evidence="3" id="KW-1185">Reference proteome</keyword>